<evidence type="ECO:0008006" key="5">
    <source>
        <dbReference type="Google" id="ProtNLM"/>
    </source>
</evidence>
<keyword evidence="1" id="KW-0472">Membrane</keyword>
<dbReference type="Proteomes" id="UP001321473">
    <property type="component" value="Unassembled WGS sequence"/>
</dbReference>
<feature type="chain" id="PRO_5042942959" description="Secreted metalloprotease" evidence="2">
    <location>
        <begin position="24"/>
        <end position="148"/>
    </location>
</feature>
<sequence>MEYLGLASVAYFSCLLLASLGAGLPTYQSIVYPELFDERKDEGVRVLKINEDLTLNLEQSSVLHEDFFIRTYRQGVPQHTYYDVEALQEDLYHDKRRLAAVFLSEEDGTLKVVRRVNLRFFTLFVVVGCASGLLKTLKNRAILIRAAL</sequence>
<evidence type="ECO:0000256" key="1">
    <source>
        <dbReference type="SAM" id="Phobius"/>
    </source>
</evidence>
<dbReference type="EMBL" id="JARKHS020025970">
    <property type="protein sequence ID" value="KAK8766817.1"/>
    <property type="molecule type" value="Genomic_DNA"/>
</dbReference>
<proteinExistence type="predicted"/>
<feature type="signal peptide" evidence="2">
    <location>
        <begin position="1"/>
        <end position="23"/>
    </location>
</feature>
<reference evidence="3 4" key="1">
    <citation type="journal article" date="2023" name="Arcadia Sci">
        <title>De novo assembly of a long-read Amblyomma americanum tick genome.</title>
        <authorList>
            <person name="Chou S."/>
            <person name="Poskanzer K.E."/>
            <person name="Rollins M."/>
            <person name="Thuy-Boun P.S."/>
        </authorList>
    </citation>
    <scope>NUCLEOTIDE SEQUENCE [LARGE SCALE GENOMIC DNA]</scope>
    <source>
        <strain evidence="3">F_SG_1</strain>
        <tissue evidence="3">Salivary glands</tissue>
    </source>
</reference>
<evidence type="ECO:0000256" key="2">
    <source>
        <dbReference type="SAM" id="SignalP"/>
    </source>
</evidence>
<keyword evidence="4" id="KW-1185">Reference proteome</keyword>
<comment type="caution">
    <text evidence="3">The sequence shown here is derived from an EMBL/GenBank/DDBJ whole genome shotgun (WGS) entry which is preliminary data.</text>
</comment>
<organism evidence="3 4">
    <name type="scientific">Amblyomma americanum</name>
    <name type="common">Lone star tick</name>
    <dbReference type="NCBI Taxonomy" id="6943"/>
    <lineage>
        <taxon>Eukaryota</taxon>
        <taxon>Metazoa</taxon>
        <taxon>Ecdysozoa</taxon>
        <taxon>Arthropoda</taxon>
        <taxon>Chelicerata</taxon>
        <taxon>Arachnida</taxon>
        <taxon>Acari</taxon>
        <taxon>Parasitiformes</taxon>
        <taxon>Ixodida</taxon>
        <taxon>Ixodoidea</taxon>
        <taxon>Ixodidae</taxon>
        <taxon>Amblyomminae</taxon>
        <taxon>Amblyomma</taxon>
    </lineage>
</organism>
<feature type="transmembrane region" description="Helical" evidence="1">
    <location>
        <begin position="118"/>
        <end position="137"/>
    </location>
</feature>
<protein>
    <recommendedName>
        <fullName evidence="5">Secreted metalloprotease</fullName>
    </recommendedName>
</protein>
<evidence type="ECO:0000313" key="4">
    <source>
        <dbReference type="Proteomes" id="UP001321473"/>
    </source>
</evidence>
<name>A0AAQ4DWH7_AMBAM</name>
<gene>
    <name evidence="3" type="ORF">V5799_006402</name>
</gene>
<keyword evidence="2" id="KW-0732">Signal</keyword>
<keyword evidence="1" id="KW-1133">Transmembrane helix</keyword>
<dbReference type="AlphaFoldDB" id="A0AAQ4DWH7"/>
<evidence type="ECO:0000313" key="3">
    <source>
        <dbReference type="EMBL" id="KAK8766817.1"/>
    </source>
</evidence>
<accession>A0AAQ4DWH7</accession>
<keyword evidence="1" id="KW-0812">Transmembrane</keyword>